<feature type="transmembrane region" description="Helical" evidence="6">
    <location>
        <begin position="136"/>
        <end position="161"/>
    </location>
</feature>
<accession>A0A943EIT0</accession>
<feature type="transmembrane region" description="Helical" evidence="6">
    <location>
        <begin position="240"/>
        <end position="262"/>
    </location>
</feature>
<comment type="subcellular location">
    <subcellularLocation>
        <location evidence="1">Cell membrane</location>
        <topology evidence="1">Multi-pass membrane protein</topology>
    </subcellularLocation>
</comment>
<dbReference type="CDD" id="cd17489">
    <property type="entry name" value="MFS_YfcJ_like"/>
    <property type="match status" value="1"/>
</dbReference>
<evidence type="ECO:0000313" key="9">
    <source>
        <dbReference type="Proteomes" id="UP000754226"/>
    </source>
</evidence>
<evidence type="ECO:0000256" key="1">
    <source>
        <dbReference type="ARBA" id="ARBA00004651"/>
    </source>
</evidence>
<dbReference type="PROSITE" id="PS50850">
    <property type="entry name" value="MFS"/>
    <property type="match status" value="1"/>
</dbReference>
<dbReference type="EMBL" id="JAGZCZ010000002">
    <property type="protein sequence ID" value="MBS5519045.1"/>
    <property type="molecule type" value="Genomic_DNA"/>
</dbReference>
<dbReference type="SUPFAM" id="SSF103473">
    <property type="entry name" value="MFS general substrate transporter"/>
    <property type="match status" value="1"/>
</dbReference>
<dbReference type="AlphaFoldDB" id="A0A943EIT0"/>
<feature type="domain" description="Major facilitator superfamily (MFS) profile" evidence="7">
    <location>
        <begin position="10"/>
        <end position="386"/>
    </location>
</feature>
<dbReference type="GO" id="GO:0022857">
    <property type="term" value="F:transmembrane transporter activity"/>
    <property type="evidence" value="ECO:0007669"/>
    <property type="project" value="InterPro"/>
</dbReference>
<keyword evidence="4 6" id="KW-1133">Transmembrane helix</keyword>
<protein>
    <submittedName>
        <fullName evidence="8">MFS transporter</fullName>
    </submittedName>
</protein>
<evidence type="ECO:0000256" key="4">
    <source>
        <dbReference type="ARBA" id="ARBA00022989"/>
    </source>
</evidence>
<feature type="transmembrane region" description="Helical" evidence="6">
    <location>
        <begin position="362"/>
        <end position="382"/>
    </location>
</feature>
<reference evidence="8" key="1">
    <citation type="submission" date="2021-02" db="EMBL/GenBank/DDBJ databases">
        <title>Infant gut strain persistence is associated with maternal origin, phylogeny, and functional potential including surface adhesion and iron acquisition.</title>
        <authorList>
            <person name="Lou Y.C."/>
        </authorList>
    </citation>
    <scope>NUCLEOTIDE SEQUENCE</scope>
    <source>
        <strain evidence="8">L3_106_000M1_dasL3_106_000M1_concoct_15</strain>
    </source>
</reference>
<sequence length="387" mass="41619">MSKDRLWTPQFMTMGGGNFFYFLSQYLLVAAMPLYILEELQGSERDAGLAMTYFQLGTVLCRPFAGKIIDSLNKHRLLVAGSCAFLLIMTAFFFLRALPAVFGLRFLHGAAFGITSTAAAAVAALVLPLSRKGEGIGYFALSTNLAMVAGPLVGLLLMQYWGPSAVFFFLIIGALFTLIAMLRTALPISITRPSASFRSFSATDFIEPRSVIPSLFGGLVFFSYGGMLTFIPLYARSLGLGSVTSLFFVVFALIIIVTRPVIGHLFDTKGPDYIVYPGFIIFLLGFILFASISSLTGLLLSGAVLGLGFGALSPAFQTLAVTMAPPLRAGVATATYFWALDISVGLAAYLLGLAAAEWGYAMMYGVICPAVLVGAAVLYLVWRRMEN</sequence>
<proteinExistence type="predicted"/>
<dbReference type="InterPro" id="IPR036259">
    <property type="entry name" value="MFS_trans_sf"/>
</dbReference>
<dbReference type="InterPro" id="IPR052714">
    <property type="entry name" value="MFS_Exporter"/>
</dbReference>
<dbReference type="Gene3D" id="1.20.1250.20">
    <property type="entry name" value="MFS general substrate transporter like domains"/>
    <property type="match status" value="2"/>
</dbReference>
<keyword evidence="2" id="KW-0813">Transport</keyword>
<feature type="transmembrane region" description="Helical" evidence="6">
    <location>
        <begin position="336"/>
        <end position="356"/>
    </location>
</feature>
<dbReference type="Pfam" id="PF07690">
    <property type="entry name" value="MFS_1"/>
    <property type="match status" value="1"/>
</dbReference>
<evidence type="ECO:0000256" key="5">
    <source>
        <dbReference type="ARBA" id="ARBA00023136"/>
    </source>
</evidence>
<name>A0A943EIT0_9FIRM</name>
<dbReference type="InterPro" id="IPR020846">
    <property type="entry name" value="MFS_dom"/>
</dbReference>
<feature type="transmembrane region" description="Helical" evidence="6">
    <location>
        <begin position="211"/>
        <end position="234"/>
    </location>
</feature>
<organism evidence="8 9">
    <name type="scientific">Acidaminococcus intestini</name>
    <dbReference type="NCBI Taxonomy" id="187327"/>
    <lineage>
        <taxon>Bacteria</taxon>
        <taxon>Bacillati</taxon>
        <taxon>Bacillota</taxon>
        <taxon>Negativicutes</taxon>
        <taxon>Acidaminococcales</taxon>
        <taxon>Acidaminococcaceae</taxon>
        <taxon>Acidaminococcus</taxon>
    </lineage>
</organism>
<comment type="caution">
    <text evidence="8">The sequence shown here is derived from an EMBL/GenBank/DDBJ whole genome shotgun (WGS) entry which is preliminary data.</text>
</comment>
<keyword evidence="3 6" id="KW-0812">Transmembrane</keyword>
<evidence type="ECO:0000256" key="2">
    <source>
        <dbReference type="ARBA" id="ARBA00022448"/>
    </source>
</evidence>
<evidence type="ECO:0000256" key="3">
    <source>
        <dbReference type="ARBA" id="ARBA00022692"/>
    </source>
</evidence>
<evidence type="ECO:0000259" key="7">
    <source>
        <dbReference type="PROSITE" id="PS50850"/>
    </source>
</evidence>
<evidence type="ECO:0000313" key="8">
    <source>
        <dbReference type="EMBL" id="MBS5519045.1"/>
    </source>
</evidence>
<dbReference type="GO" id="GO:0005886">
    <property type="term" value="C:plasma membrane"/>
    <property type="evidence" value="ECO:0007669"/>
    <property type="project" value="UniProtKB-SubCell"/>
</dbReference>
<evidence type="ECO:0000256" key="6">
    <source>
        <dbReference type="SAM" id="Phobius"/>
    </source>
</evidence>
<dbReference type="Proteomes" id="UP000754226">
    <property type="component" value="Unassembled WGS sequence"/>
</dbReference>
<feature type="transmembrane region" description="Helical" evidence="6">
    <location>
        <begin position="274"/>
        <end position="292"/>
    </location>
</feature>
<feature type="transmembrane region" description="Helical" evidence="6">
    <location>
        <begin position="20"/>
        <end position="37"/>
    </location>
</feature>
<dbReference type="PANTHER" id="PTHR23531">
    <property type="entry name" value="QUINOLENE RESISTANCE PROTEIN NORA"/>
    <property type="match status" value="1"/>
</dbReference>
<gene>
    <name evidence="8" type="ORF">KHX13_01695</name>
</gene>
<feature type="transmembrane region" description="Helical" evidence="6">
    <location>
        <begin position="49"/>
        <end position="65"/>
    </location>
</feature>
<dbReference type="InterPro" id="IPR011701">
    <property type="entry name" value="MFS"/>
</dbReference>
<feature type="transmembrane region" description="Helical" evidence="6">
    <location>
        <begin position="77"/>
        <end position="98"/>
    </location>
</feature>
<feature type="transmembrane region" description="Helical" evidence="6">
    <location>
        <begin position="110"/>
        <end position="129"/>
    </location>
</feature>
<dbReference type="PANTHER" id="PTHR23531:SF1">
    <property type="entry name" value="QUINOLENE RESISTANCE PROTEIN NORA"/>
    <property type="match status" value="1"/>
</dbReference>
<feature type="transmembrane region" description="Helical" evidence="6">
    <location>
        <begin position="298"/>
        <end position="324"/>
    </location>
</feature>
<keyword evidence="5 6" id="KW-0472">Membrane</keyword>
<feature type="transmembrane region" description="Helical" evidence="6">
    <location>
        <begin position="167"/>
        <end position="190"/>
    </location>
</feature>